<name>A0A2J8P4Y6_PANTR</name>
<reference evidence="1 2" key="1">
    <citation type="submission" date="2017-12" db="EMBL/GenBank/DDBJ databases">
        <title>High-resolution comparative analysis of great ape genomes.</title>
        <authorList>
            <person name="Pollen A."/>
            <person name="Hastie A."/>
            <person name="Hormozdiari F."/>
            <person name="Dougherty M."/>
            <person name="Liu R."/>
            <person name="Chaisson M."/>
            <person name="Hoppe E."/>
            <person name="Hill C."/>
            <person name="Pang A."/>
            <person name="Hillier L."/>
            <person name="Baker C."/>
            <person name="Armstrong J."/>
            <person name="Shendure J."/>
            <person name="Paten B."/>
            <person name="Wilson R."/>
            <person name="Chao H."/>
            <person name="Schneider V."/>
            <person name="Ventura M."/>
            <person name="Kronenberg Z."/>
            <person name="Murali S."/>
            <person name="Gordon D."/>
            <person name="Cantsilieris S."/>
            <person name="Munson K."/>
            <person name="Nelson B."/>
            <person name="Raja A."/>
            <person name="Underwood J."/>
            <person name="Diekhans M."/>
            <person name="Fiddes I."/>
            <person name="Haussler D."/>
            <person name="Eichler E."/>
        </authorList>
    </citation>
    <scope>NUCLEOTIDE SEQUENCE [LARGE SCALE GENOMIC DNA]</scope>
    <source>
        <strain evidence="1">Yerkes chimp pedigree #C0471</strain>
    </source>
</reference>
<proteinExistence type="predicted"/>
<evidence type="ECO:0000313" key="2">
    <source>
        <dbReference type="Proteomes" id="UP000236370"/>
    </source>
</evidence>
<dbReference type="AlphaFoldDB" id="A0A2J8P4Y6"/>
<organism evidence="1 2">
    <name type="scientific">Pan troglodytes</name>
    <name type="common">Chimpanzee</name>
    <dbReference type="NCBI Taxonomy" id="9598"/>
    <lineage>
        <taxon>Eukaryota</taxon>
        <taxon>Metazoa</taxon>
        <taxon>Chordata</taxon>
        <taxon>Craniata</taxon>
        <taxon>Vertebrata</taxon>
        <taxon>Euteleostomi</taxon>
        <taxon>Mammalia</taxon>
        <taxon>Eutheria</taxon>
        <taxon>Euarchontoglires</taxon>
        <taxon>Primates</taxon>
        <taxon>Haplorrhini</taxon>
        <taxon>Catarrhini</taxon>
        <taxon>Hominidae</taxon>
        <taxon>Pan</taxon>
    </lineage>
</organism>
<gene>
    <name evidence="1" type="ORF">CK820_G0005661</name>
</gene>
<sequence>MEREPSASEAAPAAAALFAWVSSKTNIFKRFYFSSPGRTS</sequence>
<dbReference type="Proteomes" id="UP000236370">
    <property type="component" value="Unassembled WGS sequence"/>
</dbReference>
<evidence type="ECO:0000313" key="1">
    <source>
        <dbReference type="EMBL" id="PNI79082.1"/>
    </source>
</evidence>
<protein>
    <submittedName>
        <fullName evidence="1">SERGEF isoform 4</fullName>
    </submittedName>
</protein>
<accession>A0A2J8P4Y6</accession>
<dbReference type="EMBL" id="NBAG03000219">
    <property type="protein sequence ID" value="PNI79082.1"/>
    <property type="molecule type" value="Genomic_DNA"/>
</dbReference>
<comment type="caution">
    <text evidence="1">The sequence shown here is derived from an EMBL/GenBank/DDBJ whole genome shotgun (WGS) entry which is preliminary data.</text>
</comment>